<evidence type="ECO:0000313" key="3">
    <source>
        <dbReference type="Proteomes" id="UP001164746"/>
    </source>
</evidence>
<organism evidence="2 3">
    <name type="scientific">Mya arenaria</name>
    <name type="common">Soft-shell clam</name>
    <dbReference type="NCBI Taxonomy" id="6604"/>
    <lineage>
        <taxon>Eukaryota</taxon>
        <taxon>Metazoa</taxon>
        <taxon>Spiralia</taxon>
        <taxon>Lophotrochozoa</taxon>
        <taxon>Mollusca</taxon>
        <taxon>Bivalvia</taxon>
        <taxon>Autobranchia</taxon>
        <taxon>Heteroconchia</taxon>
        <taxon>Euheterodonta</taxon>
        <taxon>Imparidentia</taxon>
        <taxon>Neoheterodontei</taxon>
        <taxon>Myida</taxon>
        <taxon>Myoidea</taxon>
        <taxon>Myidae</taxon>
        <taxon>Mya</taxon>
    </lineage>
</organism>
<keyword evidence="3" id="KW-1185">Reference proteome</keyword>
<proteinExistence type="predicted"/>
<dbReference type="Proteomes" id="UP001164746">
    <property type="component" value="Chromosome 3"/>
</dbReference>
<evidence type="ECO:0000313" key="2">
    <source>
        <dbReference type="EMBL" id="WAQ99347.1"/>
    </source>
</evidence>
<evidence type="ECO:0000256" key="1">
    <source>
        <dbReference type="SAM" id="MobiDB-lite"/>
    </source>
</evidence>
<gene>
    <name evidence="2" type="ORF">MAR_023720</name>
</gene>
<name>A0ABY7DRK0_MYAAR</name>
<sequence length="191" mass="20912">MGTCVICQEFSEIVHRSKPWAVNGGFLDIEAMCEFPEVTETFQAGDAKIIVSFASETWTFQSLTTDPGTQFEFVNKYTFQAPHTMNFQIRWSGDSPNVTETYPTSSTPPTTAAATTTTTTTKPTITTRPSDSCSGGGCSPMVYYNNTWPVSKDGQEGYLQAQMSCVLQAGRATQPGQGLIKVNLDRDIDFI</sequence>
<accession>A0ABY7DRK0</accession>
<protein>
    <submittedName>
        <fullName evidence="2">Uncharacterized protein</fullName>
    </submittedName>
</protein>
<reference evidence="2" key="1">
    <citation type="submission" date="2022-11" db="EMBL/GenBank/DDBJ databases">
        <title>Centuries of genome instability and evolution in soft-shell clam transmissible cancer (bioRxiv).</title>
        <authorList>
            <person name="Hart S.F.M."/>
            <person name="Yonemitsu M.A."/>
            <person name="Giersch R.M."/>
            <person name="Beal B.F."/>
            <person name="Arriagada G."/>
            <person name="Davis B.W."/>
            <person name="Ostrander E.A."/>
            <person name="Goff S.P."/>
            <person name="Metzger M.J."/>
        </authorList>
    </citation>
    <scope>NUCLEOTIDE SEQUENCE</scope>
    <source>
        <strain evidence="2">MELC-2E11</strain>
        <tissue evidence="2">Siphon/mantle</tissue>
    </source>
</reference>
<feature type="non-terminal residue" evidence="2">
    <location>
        <position position="1"/>
    </location>
</feature>
<feature type="region of interest" description="Disordered" evidence="1">
    <location>
        <begin position="99"/>
        <end position="132"/>
    </location>
</feature>
<dbReference type="EMBL" id="CP111014">
    <property type="protein sequence ID" value="WAQ99347.1"/>
    <property type="molecule type" value="Genomic_DNA"/>
</dbReference>